<accession>A0A016XGQ0</accession>
<evidence type="ECO:0000256" key="6">
    <source>
        <dbReference type="ARBA" id="ARBA00023239"/>
    </source>
</evidence>
<evidence type="ECO:0000256" key="2">
    <source>
        <dbReference type="ARBA" id="ARBA00022485"/>
    </source>
</evidence>
<dbReference type="RefSeq" id="WP_051509581.1">
    <property type="nucleotide sequence ID" value="NZ_JEMG01000001.1"/>
</dbReference>
<dbReference type="Proteomes" id="UP000023268">
    <property type="component" value="Unassembled WGS sequence"/>
</dbReference>
<dbReference type="AlphaFoldDB" id="A0A016XGQ0"/>
<reference evidence="8 9" key="1">
    <citation type="submission" date="2014-02" db="EMBL/GenBank/DDBJ databases">
        <title>Draft Genome of Hylemonella gracilis isolated from the Niagara River.</title>
        <authorList>
            <person name="Pawlowski D.R."/>
            <person name="Koudelka G.B."/>
        </authorList>
    </citation>
    <scope>NUCLEOTIDE SEQUENCE [LARGE SCALE GENOMIC DNA]</scope>
    <source>
        <strain evidence="8 9">Niagara R</strain>
    </source>
</reference>
<dbReference type="PANTHER" id="PTHR30389">
    <property type="entry name" value="FUMARATE HYDRATASE-RELATED"/>
    <property type="match status" value="1"/>
</dbReference>
<evidence type="ECO:0000256" key="4">
    <source>
        <dbReference type="ARBA" id="ARBA00023004"/>
    </source>
</evidence>
<dbReference type="NCBIfam" id="TIGR00722">
    <property type="entry name" value="ttdA_fumA_fumB"/>
    <property type="match status" value="1"/>
</dbReference>
<proteinExistence type="inferred from homology"/>
<evidence type="ECO:0000313" key="9">
    <source>
        <dbReference type="Proteomes" id="UP000023268"/>
    </source>
</evidence>
<organism evidence="8 9">
    <name type="scientific">Hylemonella gracilis str. Niagara R</name>
    <dbReference type="NCBI Taxonomy" id="1458275"/>
    <lineage>
        <taxon>Bacteria</taxon>
        <taxon>Pseudomonadati</taxon>
        <taxon>Pseudomonadota</taxon>
        <taxon>Betaproteobacteria</taxon>
        <taxon>Burkholderiales</taxon>
        <taxon>Comamonadaceae</taxon>
        <taxon>Hylemonella</taxon>
    </lineage>
</organism>
<keyword evidence="4" id="KW-0408">Iron</keyword>
<dbReference type="OrthoDB" id="9798978at2"/>
<sequence length="292" mass="31564">MAITREQITQLTADLYEWSLKKIPDDTRAALAAAAPRETNTTGRKTLTIMLQSADTAQRTGSLVCSDVGIPTYSVKIGTRVHFDGPVRQAIVDGFARMAARSDPPILKMVTHPLTHERGYAGKDMPLISFDVIDEADYVDISCAPKAMGTGRWEATTTFVYPKAQEIEAYVLDTVLNAGSQACPPIVVGVGIGGTMDYATRLAKEAVLRPVSEKGGVNPEPLLADMEQRLLQAINSLGFGPMGTGGDTTAMAVHVDYAASHGFVPVAVSLNCWINRRTRARIHHDGRVERLE</sequence>
<keyword evidence="3" id="KW-0479">Metal-binding</keyword>
<dbReference type="InterPro" id="IPR051208">
    <property type="entry name" value="Class-I_Fumarase/Tartrate_DH"/>
</dbReference>
<keyword evidence="2" id="KW-0004">4Fe-4S</keyword>
<feature type="domain" description="Fe-S hydro-lyase tartrate dehydratase alpha-type catalytic" evidence="7">
    <location>
        <begin position="11"/>
        <end position="280"/>
    </location>
</feature>
<keyword evidence="6" id="KW-0456">Lyase</keyword>
<evidence type="ECO:0000256" key="3">
    <source>
        <dbReference type="ARBA" id="ARBA00022723"/>
    </source>
</evidence>
<dbReference type="EMBL" id="JEMG01000001">
    <property type="protein sequence ID" value="EYC50752.1"/>
    <property type="molecule type" value="Genomic_DNA"/>
</dbReference>
<evidence type="ECO:0000259" key="7">
    <source>
        <dbReference type="Pfam" id="PF05681"/>
    </source>
</evidence>
<evidence type="ECO:0000256" key="1">
    <source>
        <dbReference type="ARBA" id="ARBA00008876"/>
    </source>
</evidence>
<dbReference type="STRING" id="1458275.AZ34_06510"/>
<protein>
    <submittedName>
        <fullName evidence="8">Fumarate hydratase</fullName>
    </submittedName>
</protein>
<dbReference type="GO" id="GO:0046872">
    <property type="term" value="F:metal ion binding"/>
    <property type="evidence" value="ECO:0007669"/>
    <property type="project" value="UniProtKB-KW"/>
</dbReference>
<comment type="caution">
    <text evidence="8">The sequence shown here is derived from an EMBL/GenBank/DDBJ whole genome shotgun (WGS) entry which is preliminary data.</text>
</comment>
<gene>
    <name evidence="8" type="ORF">AZ34_06510</name>
</gene>
<evidence type="ECO:0000313" key="8">
    <source>
        <dbReference type="EMBL" id="EYC50752.1"/>
    </source>
</evidence>
<dbReference type="GO" id="GO:0051539">
    <property type="term" value="F:4 iron, 4 sulfur cluster binding"/>
    <property type="evidence" value="ECO:0007669"/>
    <property type="project" value="UniProtKB-KW"/>
</dbReference>
<evidence type="ECO:0000256" key="5">
    <source>
        <dbReference type="ARBA" id="ARBA00023014"/>
    </source>
</evidence>
<name>A0A016XGQ0_9BURK</name>
<keyword evidence="5" id="KW-0411">Iron-sulfur</keyword>
<dbReference type="PANTHER" id="PTHR30389:SF17">
    <property type="entry name" value="L(+)-TARTRATE DEHYDRATASE SUBUNIT ALPHA-RELATED"/>
    <property type="match status" value="1"/>
</dbReference>
<comment type="similarity">
    <text evidence="1">Belongs to the class-I fumarase family.</text>
</comment>
<dbReference type="Pfam" id="PF05681">
    <property type="entry name" value="Fumerase"/>
    <property type="match status" value="1"/>
</dbReference>
<dbReference type="GO" id="GO:0016829">
    <property type="term" value="F:lyase activity"/>
    <property type="evidence" value="ECO:0007669"/>
    <property type="project" value="UniProtKB-KW"/>
</dbReference>
<dbReference type="eggNOG" id="COG1951">
    <property type="taxonomic scope" value="Bacteria"/>
</dbReference>
<dbReference type="InterPro" id="IPR004646">
    <property type="entry name" value="Fe-S_hydro-lyase_TtdA-typ_cat"/>
</dbReference>